<dbReference type="GO" id="GO:0009007">
    <property type="term" value="F:site-specific DNA-methyltransferase (adenine-specific) activity"/>
    <property type="evidence" value="ECO:0007669"/>
    <property type="project" value="UniProtKB-EC"/>
</dbReference>
<protein>
    <submittedName>
        <fullName evidence="4">Type III restriction-modification system methylation subunit</fullName>
        <ecNumber evidence="4">2.1.1.72</ecNumber>
    </submittedName>
</protein>
<feature type="domain" description="AdoMet activation" evidence="3">
    <location>
        <begin position="1"/>
        <end position="33"/>
    </location>
</feature>
<gene>
    <name evidence="4" type="ORF">Rumeso_04448</name>
</gene>
<evidence type="ECO:0000313" key="5">
    <source>
        <dbReference type="Proteomes" id="UP000019666"/>
    </source>
</evidence>
<dbReference type="EMBL" id="AOSK01000125">
    <property type="protein sequence ID" value="EYD74006.1"/>
    <property type="molecule type" value="Genomic_DNA"/>
</dbReference>
<dbReference type="GO" id="GO:0009307">
    <property type="term" value="P:DNA restriction-modification system"/>
    <property type="evidence" value="ECO:0007669"/>
    <property type="project" value="InterPro"/>
</dbReference>
<dbReference type="Pfam" id="PF04471">
    <property type="entry name" value="Mrr_cat"/>
    <property type="match status" value="1"/>
</dbReference>
<dbReference type="GO" id="GO:0032259">
    <property type="term" value="P:methylation"/>
    <property type="evidence" value="ECO:0007669"/>
    <property type="project" value="UniProtKB-KW"/>
</dbReference>
<feature type="region of interest" description="Disordered" evidence="2">
    <location>
        <begin position="145"/>
        <end position="165"/>
    </location>
</feature>
<dbReference type="GO" id="GO:0008705">
    <property type="term" value="F:methionine synthase activity"/>
    <property type="evidence" value="ECO:0007669"/>
    <property type="project" value="InterPro"/>
</dbReference>
<keyword evidence="1 4" id="KW-0489">Methyltransferase</keyword>
<sequence length="165" mass="18167">MDLDAARDFFDRDDKTKKEFEKWAVTRIGFLPQTKKGADGGMDGMRWFGPREEHKAIVSVKGGKTVNVEMVRSLDAVVKAQKAQVGVLLSLERPTEAAHDWARQGGVFEVEGFQPVPRLQIVTIEEALALRERAVRLPALSAAPVKAAPKEEAKGAVRDLFGEPS</sequence>
<evidence type="ECO:0000256" key="2">
    <source>
        <dbReference type="SAM" id="MobiDB-lite"/>
    </source>
</evidence>
<organism evidence="4 5">
    <name type="scientific">Rubellimicrobium mesophilum DSM 19309</name>
    <dbReference type="NCBI Taxonomy" id="442562"/>
    <lineage>
        <taxon>Bacteria</taxon>
        <taxon>Pseudomonadati</taxon>
        <taxon>Pseudomonadota</taxon>
        <taxon>Alphaproteobacteria</taxon>
        <taxon>Rhodobacterales</taxon>
        <taxon>Roseobacteraceae</taxon>
        <taxon>Rubellimicrobium</taxon>
    </lineage>
</organism>
<evidence type="ECO:0000313" key="4">
    <source>
        <dbReference type="EMBL" id="EYD74006.1"/>
    </source>
</evidence>
<dbReference type="GO" id="GO:0004519">
    <property type="term" value="F:endonuclease activity"/>
    <property type="evidence" value="ECO:0007669"/>
    <property type="project" value="InterPro"/>
</dbReference>
<dbReference type="GO" id="GO:0003677">
    <property type="term" value="F:DNA binding"/>
    <property type="evidence" value="ECO:0007669"/>
    <property type="project" value="InterPro"/>
</dbReference>
<dbReference type="PROSITE" id="PS50974">
    <property type="entry name" value="ADOMET_ACTIVATION"/>
    <property type="match status" value="1"/>
</dbReference>
<dbReference type="InterPro" id="IPR004223">
    <property type="entry name" value="VitB12-dep_Met_synth_activ_dom"/>
</dbReference>
<dbReference type="Proteomes" id="UP000019666">
    <property type="component" value="Unassembled WGS sequence"/>
</dbReference>
<dbReference type="HOGENOM" id="CLU_1609571_0_0_5"/>
<evidence type="ECO:0000256" key="1">
    <source>
        <dbReference type="PROSITE-ProRule" id="PRU00346"/>
    </source>
</evidence>
<evidence type="ECO:0000259" key="3">
    <source>
        <dbReference type="PROSITE" id="PS50974"/>
    </source>
</evidence>
<comment type="caution">
    <text evidence="4">The sequence shown here is derived from an EMBL/GenBank/DDBJ whole genome shotgun (WGS) entry which is preliminary data.</text>
</comment>
<dbReference type="RefSeq" id="WP_051521651.1">
    <property type="nucleotide sequence ID" value="NZ_KK088645.1"/>
</dbReference>
<dbReference type="STRING" id="442562.Rumeso_04448"/>
<dbReference type="EC" id="2.1.1.72" evidence="4"/>
<dbReference type="AlphaFoldDB" id="A0A017HI38"/>
<keyword evidence="1 4" id="KW-0808">Transferase</keyword>
<proteinExistence type="predicted"/>
<feature type="compositionally biased region" description="Basic and acidic residues" evidence="2">
    <location>
        <begin position="148"/>
        <end position="165"/>
    </location>
</feature>
<accession>A0A017HI38</accession>
<reference evidence="4 5" key="1">
    <citation type="submission" date="2013-02" db="EMBL/GenBank/DDBJ databases">
        <authorList>
            <person name="Fiebig A."/>
            <person name="Goeker M."/>
            <person name="Klenk H.-P.P."/>
        </authorList>
    </citation>
    <scope>NUCLEOTIDE SEQUENCE [LARGE SCALE GENOMIC DNA]</scope>
    <source>
        <strain evidence="4 5">DSM 19309</strain>
    </source>
</reference>
<keyword evidence="5" id="KW-1185">Reference proteome</keyword>
<name>A0A017HI38_9RHOB</name>
<dbReference type="OrthoDB" id="9816043at2"/>
<dbReference type="InterPro" id="IPR007560">
    <property type="entry name" value="Restrct_endonuc_IV_Mrr"/>
</dbReference>